<organism evidence="1 2">
    <name type="scientific">Rhizobium leucaenae</name>
    <dbReference type="NCBI Taxonomy" id="29450"/>
    <lineage>
        <taxon>Bacteria</taxon>
        <taxon>Pseudomonadati</taxon>
        <taxon>Pseudomonadota</taxon>
        <taxon>Alphaproteobacteria</taxon>
        <taxon>Hyphomicrobiales</taxon>
        <taxon>Rhizobiaceae</taxon>
        <taxon>Rhizobium/Agrobacterium group</taxon>
        <taxon>Rhizobium</taxon>
    </lineage>
</organism>
<dbReference type="Proteomes" id="UP000543836">
    <property type="component" value="Unassembled WGS sequence"/>
</dbReference>
<sequence>MAERMGARIRSVAADHTPSITNPRAVVEIIAEAVTHHEIPKHEASGPTEITYEQ</sequence>
<evidence type="ECO:0000313" key="2">
    <source>
        <dbReference type="Proteomes" id="UP000543836"/>
    </source>
</evidence>
<evidence type="ECO:0008006" key="3">
    <source>
        <dbReference type="Google" id="ProtNLM"/>
    </source>
</evidence>
<dbReference type="RefSeq" id="WP_245276447.1">
    <property type="nucleotide sequence ID" value="NZ_JACIIG010000002.1"/>
</dbReference>
<name>A0A7W6ZQJ1_9HYPH</name>
<accession>A0A7W6ZQJ1</accession>
<evidence type="ECO:0000313" key="1">
    <source>
        <dbReference type="EMBL" id="MBB4566886.1"/>
    </source>
</evidence>
<protein>
    <recommendedName>
        <fullName evidence="3">Alpha/beta hydrolase</fullName>
    </recommendedName>
</protein>
<dbReference type="EMBL" id="JACIIG010000002">
    <property type="protein sequence ID" value="MBB4566886.1"/>
    <property type="molecule type" value="Genomic_DNA"/>
</dbReference>
<dbReference type="AlphaFoldDB" id="A0A7W6ZQJ1"/>
<keyword evidence="2" id="KW-1185">Reference proteome</keyword>
<gene>
    <name evidence="1" type="ORF">GGE60_000987</name>
</gene>
<reference evidence="1 2" key="1">
    <citation type="submission" date="2020-08" db="EMBL/GenBank/DDBJ databases">
        <title>Genomic Encyclopedia of Type Strains, Phase IV (KMG-V): Genome sequencing to study the core and pangenomes of soil and plant-associated prokaryotes.</title>
        <authorList>
            <person name="Whitman W."/>
        </authorList>
    </citation>
    <scope>NUCLEOTIDE SEQUENCE [LARGE SCALE GENOMIC DNA]</scope>
    <source>
        <strain evidence="1 2">SEMIA 492</strain>
    </source>
</reference>
<comment type="caution">
    <text evidence="1">The sequence shown here is derived from an EMBL/GenBank/DDBJ whole genome shotgun (WGS) entry which is preliminary data.</text>
</comment>
<proteinExistence type="predicted"/>